<dbReference type="EMBL" id="JAACXV010013888">
    <property type="protein sequence ID" value="KAF7271852.1"/>
    <property type="molecule type" value="Genomic_DNA"/>
</dbReference>
<evidence type="ECO:0000256" key="1">
    <source>
        <dbReference type="SAM" id="Phobius"/>
    </source>
</evidence>
<keyword evidence="4" id="KW-1185">Reference proteome</keyword>
<dbReference type="GO" id="GO:0016491">
    <property type="term" value="F:oxidoreductase activity"/>
    <property type="evidence" value="ECO:0007669"/>
    <property type="project" value="InterPro"/>
</dbReference>
<dbReference type="PANTHER" id="PTHR37159">
    <property type="entry name" value="GH11867P"/>
    <property type="match status" value="1"/>
</dbReference>
<dbReference type="Pfam" id="PF09995">
    <property type="entry name" value="MPAB_Lcp_cat"/>
    <property type="match status" value="1"/>
</dbReference>
<evidence type="ECO:0000313" key="4">
    <source>
        <dbReference type="Proteomes" id="UP000625711"/>
    </source>
</evidence>
<feature type="transmembrane region" description="Helical" evidence="1">
    <location>
        <begin position="57"/>
        <end position="82"/>
    </location>
</feature>
<evidence type="ECO:0000313" key="3">
    <source>
        <dbReference type="EMBL" id="KAF7271852.1"/>
    </source>
</evidence>
<dbReference type="AlphaFoldDB" id="A0A834I3K1"/>
<feature type="domain" description="ER-bound oxygenase mpaB/mpaB'/Rubber oxygenase catalytic" evidence="2">
    <location>
        <begin position="57"/>
        <end position="215"/>
    </location>
</feature>
<proteinExistence type="predicted"/>
<sequence>MTDYKKKAEIFVQRLLDEGASKNCDAESEVFERQNELPQFYDEKLFKMGQAFYHKNIFAFTGAKLLGLMTVLSIPTIVKILIHTGMSGSDFSAYKRYVATVIHMTIWYDDDFKPGSQLWKSVRNVRNLHNFASNRCCKAGIHGISQKDMALTQFGFVGYQLVRGHFLGVQTASDSEWQAYLHLWRVIGYILGIEDRFNICSGTVEETKAICNELIHKVFLPQVRRKDPEFINMSRHLINGLWAFQPMLNFNVSYCSLLMVLENNLNIIHNKQEEYKKLTWLETFMLFFTAFVFKSLKWAPFRWYHNQTRYRDMWLIKNFPFLAYYQFGYKHSIVNIFSE</sequence>
<dbReference type="PANTHER" id="PTHR37159:SF1">
    <property type="entry name" value="GH11867P"/>
    <property type="match status" value="1"/>
</dbReference>
<reference evidence="3" key="1">
    <citation type="submission" date="2020-08" db="EMBL/GenBank/DDBJ databases">
        <title>Genome sequencing and assembly of the red palm weevil Rhynchophorus ferrugineus.</title>
        <authorList>
            <person name="Dias G.B."/>
            <person name="Bergman C.M."/>
            <person name="Manee M."/>
        </authorList>
    </citation>
    <scope>NUCLEOTIDE SEQUENCE</scope>
    <source>
        <strain evidence="3">AA-2017</strain>
        <tissue evidence="3">Whole larva</tissue>
    </source>
</reference>
<comment type="caution">
    <text evidence="3">The sequence shown here is derived from an EMBL/GenBank/DDBJ whole genome shotgun (WGS) entry which is preliminary data.</text>
</comment>
<name>A0A834I3K1_RHYFE</name>
<keyword evidence="1" id="KW-0812">Transmembrane</keyword>
<keyword evidence="1" id="KW-0472">Membrane</keyword>
<dbReference type="Proteomes" id="UP000625711">
    <property type="component" value="Unassembled WGS sequence"/>
</dbReference>
<protein>
    <recommendedName>
        <fullName evidence="2">ER-bound oxygenase mpaB/mpaB'/Rubber oxygenase catalytic domain-containing protein</fullName>
    </recommendedName>
</protein>
<keyword evidence="1" id="KW-1133">Transmembrane helix</keyword>
<evidence type="ECO:0000259" key="2">
    <source>
        <dbReference type="Pfam" id="PF09995"/>
    </source>
</evidence>
<dbReference type="InterPro" id="IPR018713">
    <property type="entry name" value="MPAB/Lcp_cat_dom"/>
</dbReference>
<organism evidence="3 4">
    <name type="scientific">Rhynchophorus ferrugineus</name>
    <name type="common">Red palm weevil</name>
    <name type="synonym">Curculio ferrugineus</name>
    <dbReference type="NCBI Taxonomy" id="354439"/>
    <lineage>
        <taxon>Eukaryota</taxon>
        <taxon>Metazoa</taxon>
        <taxon>Ecdysozoa</taxon>
        <taxon>Arthropoda</taxon>
        <taxon>Hexapoda</taxon>
        <taxon>Insecta</taxon>
        <taxon>Pterygota</taxon>
        <taxon>Neoptera</taxon>
        <taxon>Endopterygota</taxon>
        <taxon>Coleoptera</taxon>
        <taxon>Polyphaga</taxon>
        <taxon>Cucujiformia</taxon>
        <taxon>Curculionidae</taxon>
        <taxon>Dryophthorinae</taxon>
        <taxon>Rhynchophorus</taxon>
    </lineage>
</organism>
<dbReference type="OrthoDB" id="6361347at2759"/>
<accession>A0A834I3K1</accession>
<gene>
    <name evidence="3" type="ORF">GWI33_015329</name>
</gene>